<keyword evidence="2" id="KW-0378">Hydrolase</keyword>
<evidence type="ECO:0000256" key="1">
    <source>
        <dbReference type="ARBA" id="ARBA00009199"/>
    </source>
</evidence>
<comment type="caution">
    <text evidence="6">The sequence shown here is derived from an EMBL/GenBank/DDBJ whole genome shotgun (WGS) entry which is preliminary data.</text>
</comment>
<feature type="transmembrane region" description="Helical" evidence="4">
    <location>
        <begin position="12"/>
        <end position="31"/>
    </location>
</feature>
<proteinExistence type="inferred from homology"/>
<evidence type="ECO:0000256" key="2">
    <source>
        <dbReference type="ARBA" id="ARBA00022801"/>
    </source>
</evidence>
<sequence length="570" mass="62610">MSGLITPYGIRSAKAAGFGVFALCGVSVLFFKWKKKSMLKKKALEVKQKLMLAIQRQLEQFQNEEADEKERILVMDAVSLIAAAQNGNIDPVIALKAYMYKACSATKNLNCVTGIIETAENVAVRLDASQAKQCLLYGLPVSLKESIETKGMDSTIGLAQFIDSPAKDDAVLVKVLKHCGAVPFVKTNLSQMMFSFESSNPIFGATVNPHNLKFTPGGSSSGEGALIAAGGSLLGFGTDTGGSIRCPAHMCGVYGFKPSLNRISEKGLKGLPGRIGPIARDMDTIVLAMRALLCPLMFELDVDVPPLPFNEKVFGSTRKLRIGYYVDDGYNEPAPSIKRGVIMAKEALEKVGHILVPFTVPRPADAMRLFFAEIFSDGYEGCRNILKYEQIDPILQRTYMISKLPEKLRWIISALMGLKWSRIAQSFYLYGGGDKSVLRLRKLQAEAYAYKQDFHNAWLNEKLDAVVCPPFVVAAGPLRCLENTPVVMGYTGLYNFLNFPAGIVPVTKVEQSDIDALRNYRGHYGDPWDKHIKKTSELSLGMPVGVQCVALPFQDEMSLRVMKEVQSALS</sequence>
<feature type="coiled-coil region" evidence="3">
    <location>
        <begin position="44"/>
        <end position="71"/>
    </location>
</feature>
<keyword evidence="3" id="KW-0175">Coiled coil</keyword>
<protein>
    <recommendedName>
        <fullName evidence="5">Amidase domain-containing protein</fullName>
    </recommendedName>
</protein>
<dbReference type="Pfam" id="PF01425">
    <property type="entry name" value="Amidase"/>
    <property type="match status" value="1"/>
</dbReference>
<keyword evidence="4" id="KW-0812">Transmembrane</keyword>
<dbReference type="Gene3D" id="3.90.1300.10">
    <property type="entry name" value="Amidase signature (AS) domain"/>
    <property type="match status" value="1"/>
</dbReference>
<keyword evidence="4" id="KW-0472">Membrane</keyword>
<comment type="similarity">
    <text evidence="1">Belongs to the amidase family.</text>
</comment>
<evidence type="ECO:0000256" key="4">
    <source>
        <dbReference type="SAM" id="Phobius"/>
    </source>
</evidence>
<evidence type="ECO:0000313" key="7">
    <source>
        <dbReference type="Proteomes" id="UP001642483"/>
    </source>
</evidence>
<name>A0ABP0F6F6_CLALP</name>
<keyword evidence="7" id="KW-1185">Reference proteome</keyword>
<dbReference type="SUPFAM" id="SSF75304">
    <property type="entry name" value="Amidase signature (AS) enzymes"/>
    <property type="match status" value="1"/>
</dbReference>
<dbReference type="Proteomes" id="UP001642483">
    <property type="component" value="Unassembled WGS sequence"/>
</dbReference>
<reference evidence="6 7" key="1">
    <citation type="submission" date="2024-02" db="EMBL/GenBank/DDBJ databases">
        <authorList>
            <person name="Daric V."/>
            <person name="Darras S."/>
        </authorList>
    </citation>
    <scope>NUCLEOTIDE SEQUENCE [LARGE SCALE GENOMIC DNA]</scope>
</reference>
<organism evidence="6 7">
    <name type="scientific">Clavelina lepadiformis</name>
    <name type="common">Light-bulb sea squirt</name>
    <name type="synonym">Ascidia lepadiformis</name>
    <dbReference type="NCBI Taxonomy" id="159417"/>
    <lineage>
        <taxon>Eukaryota</taxon>
        <taxon>Metazoa</taxon>
        <taxon>Chordata</taxon>
        <taxon>Tunicata</taxon>
        <taxon>Ascidiacea</taxon>
        <taxon>Aplousobranchia</taxon>
        <taxon>Clavelinidae</taxon>
        <taxon>Clavelina</taxon>
    </lineage>
</organism>
<dbReference type="PANTHER" id="PTHR45847:SF6">
    <property type="entry name" value="FATTY ACID AMIDE HYDROLASE"/>
    <property type="match status" value="1"/>
</dbReference>
<evidence type="ECO:0000313" key="6">
    <source>
        <dbReference type="EMBL" id="CAK8674010.1"/>
    </source>
</evidence>
<dbReference type="PANTHER" id="PTHR45847">
    <property type="entry name" value="FATTY ACID AMIDE HYDROLASE"/>
    <property type="match status" value="1"/>
</dbReference>
<dbReference type="InterPro" id="IPR052096">
    <property type="entry name" value="Endocannabinoid_amidase"/>
</dbReference>
<dbReference type="EMBL" id="CAWYQH010000002">
    <property type="protein sequence ID" value="CAK8674010.1"/>
    <property type="molecule type" value="Genomic_DNA"/>
</dbReference>
<accession>A0ABP0F6F6</accession>
<dbReference type="PIRSF" id="PIRSF001221">
    <property type="entry name" value="Amidase_fungi"/>
    <property type="match status" value="1"/>
</dbReference>
<gene>
    <name evidence="6" type="ORF">CVLEPA_LOCUS3732</name>
</gene>
<dbReference type="InterPro" id="IPR036928">
    <property type="entry name" value="AS_sf"/>
</dbReference>
<feature type="domain" description="Amidase" evidence="5">
    <location>
        <begin position="95"/>
        <end position="558"/>
    </location>
</feature>
<keyword evidence="4" id="KW-1133">Transmembrane helix</keyword>
<evidence type="ECO:0000259" key="5">
    <source>
        <dbReference type="Pfam" id="PF01425"/>
    </source>
</evidence>
<dbReference type="PROSITE" id="PS00571">
    <property type="entry name" value="AMIDASES"/>
    <property type="match status" value="1"/>
</dbReference>
<evidence type="ECO:0000256" key="3">
    <source>
        <dbReference type="SAM" id="Coils"/>
    </source>
</evidence>
<dbReference type="InterPro" id="IPR023631">
    <property type="entry name" value="Amidase_dom"/>
</dbReference>
<dbReference type="InterPro" id="IPR020556">
    <property type="entry name" value="Amidase_CS"/>
</dbReference>